<feature type="compositionally biased region" description="Polar residues" evidence="1">
    <location>
        <begin position="72"/>
        <end position="84"/>
    </location>
</feature>
<feature type="compositionally biased region" description="Low complexity" evidence="1">
    <location>
        <begin position="187"/>
        <end position="202"/>
    </location>
</feature>
<dbReference type="EMBL" id="JAWDJX010000028">
    <property type="protein sequence ID" value="KAK3050972.1"/>
    <property type="molecule type" value="Genomic_DNA"/>
</dbReference>
<feature type="region of interest" description="Disordered" evidence="1">
    <location>
        <begin position="273"/>
        <end position="322"/>
    </location>
</feature>
<accession>A0AAJ0GCR2</accession>
<dbReference type="Proteomes" id="UP001271007">
    <property type="component" value="Unassembled WGS sequence"/>
</dbReference>
<sequence>MQSSPPTRAWERPASPTESQYTLDLAALDGDSRSGASSPALPAQQVDHVHSEDIDGPSDFTQNLERWMRGGTLNSKYSTGQSGLASVKERKEQDESTRGSLMPAWQSGGEEDEHSASHHTPTNSPPKESVFASSRQDGVTGSCEGDPYAEAATPQPPPHQQQLLQPTVEDYYSEFTPAHRSTSQHPSQNQYRQRQHSQSQYSTPGRPSSETISPVRSPVRSPERSPARSPSRSTVLRAPENFSSQADEHNLERQMQELREKCQQLEALNSALNSAVDEERRRRGEEHETYQAQLAEASRRNKDGFQHQISEMKTQLQKHDQEITRTKQAHAAETRRLKQDLEREQTDHIQELRDLEQDLELARRSRDDAEESARVAKEDLIEYRAEREASQGLKQRSSSQEQGLRSQLADLQELMRITTEENGHLKSAKHGAVDMADSIRAELTLLRQTHSEETARLMGDHRRAVSMAEDLQRQLKESREHSRSQEGALPESVEPLSTPANAEEVQRLRDELESKQTSLNEVMLDRDALQDELTTTKSELDSTKLDLDALNTALKAMQTEREALKSDLDEKDDINKEIDSKLQKAMKRREMHYKKLLEEKEKERKVMVKALFQMWGREECGIADESRGEKQRYRYMYKKRGEATEGGGMTHGG</sequence>
<feature type="compositionally biased region" description="Basic and acidic residues" evidence="1">
    <location>
        <begin position="87"/>
        <end position="97"/>
    </location>
</feature>
<comment type="caution">
    <text evidence="2">The sequence shown here is derived from an EMBL/GenBank/DDBJ whole genome shotgun (WGS) entry which is preliminary data.</text>
</comment>
<organism evidence="2 3">
    <name type="scientific">Extremus antarcticus</name>
    <dbReference type="NCBI Taxonomy" id="702011"/>
    <lineage>
        <taxon>Eukaryota</taxon>
        <taxon>Fungi</taxon>
        <taxon>Dikarya</taxon>
        <taxon>Ascomycota</taxon>
        <taxon>Pezizomycotina</taxon>
        <taxon>Dothideomycetes</taxon>
        <taxon>Dothideomycetidae</taxon>
        <taxon>Mycosphaerellales</taxon>
        <taxon>Extremaceae</taxon>
        <taxon>Extremus</taxon>
    </lineage>
</organism>
<keyword evidence="3" id="KW-1185">Reference proteome</keyword>
<evidence type="ECO:0000313" key="3">
    <source>
        <dbReference type="Proteomes" id="UP001271007"/>
    </source>
</evidence>
<reference evidence="2" key="1">
    <citation type="submission" date="2023-04" db="EMBL/GenBank/DDBJ databases">
        <title>Black Yeasts Isolated from many extreme environments.</title>
        <authorList>
            <person name="Coleine C."/>
            <person name="Stajich J.E."/>
            <person name="Selbmann L."/>
        </authorList>
    </citation>
    <scope>NUCLEOTIDE SEQUENCE</scope>
    <source>
        <strain evidence="2">CCFEE 5312</strain>
    </source>
</reference>
<feature type="compositionally biased region" description="Polar residues" evidence="1">
    <location>
        <begin position="203"/>
        <end position="212"/>
    </location>
</feature>
<feature type="compositionally biased region" description="Polar residues" evidence="1">
    <location>
        <begin position="118"/>
        <end position="139"/>
    </location>
</feature>
<feature type="compositionally biased region" description="Basic and acidic residues" evidence="1">
    <location>
        <begin position="246"/>
        <end position="255"/>
    </location>
</feature>
<feature type="region of interest" description="Disordered" evidence="1">
    <location>
        <begin position="469"/>
        <end position="502"/>
    </location>
</feature>
<name>A0AAJ0GCR2_9PEZI</name>
<feature type="region of interest" description="Disordered" evidence="1">
    <location>
        <begin position="28"/>
        <end position="255"/>
    </location>
</feature>
<feature type="compositionally biased region" description="Basic and acidic residues" evidence="1">
    <location>
        <begin position="470"/>
        <end position="484"/>
    </location>
</feature>
<gene>
    <name evidence="2" type="ORF">LTR09_007721</name>
</gene>
<dbReference type="AlphaFoldDB" id="A0AAJ0GCR2"/>
<proteinExistence type="predicted"/>
<evidence type="ECO:0000256" key="1">
    <source>
        <dbReference type="SAM" id="MobiDB-lite"/>
    </source>
</evidence>
<protein>
    <submittedName>
        <fullName evidence="2">Uncharacterized protein</fullName>
    </submittedName>
</protein>
<evidence type="ECO:0000313" key="2">
    <source>
        <dbReference type="EMBL" id="KAK3050972.1"/>
    </source>
</evidence>
<feature type="compositionally biased region" description="Basic and acidic residues" evidence="1">
    <location>
        <begin position="277"/>
        <end position="289"/>
    </location>
</feature>